<dbReference type="InParanoid" id="D8PUV8"/>
<dbReference type="RefSeq" id="XP_003035659.1">
    <property type="nucleotide sequence ID" value="XM_003035613.1"/>
</dbReference>
<evidence type="ECO:0000313" key="3">
    <source>
        <dbReference type="EMBL" id="EFJ00757.1"/>
    </source>
</evidence>
<dbReference type="Pfam" id="PF11911">
    <property type="entry name" value="DUF3429"/>
    <property type="match status" value="1"/>
</dbReference>
<proteinExistence type="predicted"/>
<gene>
    <name evidence="3" type="ORF">SCHCODRAFT_65273</name>
</gene>
<dbReference type="AlphaFoldDB" id="D8PUV8"/>
<name>D8PUV8_SCHCM</name>
<keyword evidence="2" id="KW-0472">Membrane</keyword>
<dbReference type="InterPro" id="IPR021836">
    <property type="entry name" value="DUF3429"/>
</dbReference>
<reference evidence="3 4" key="1">
    <citation type="journal article" date="2010" name="Nat. Biotechnol.">
        <title>Genome sequence of the model mushroom Schizophyllum commune.</title>
        <authorList>
            <person name="Ohm R.A."/>
            <person name="de Jong J.F."/>
            <person name="Lugones L.G."/>
            <person name="Aerts A."/>
            <person name="Kothe E."/>
            <person name="Stajich J.E."/>
            <person name="de Vries R.P."/>
            <person name="Record E."/>
            <person name="Levasseur A."/>
            <person name="Baker S.E."/>
            <person name="Bartholomew K.A."/>
            <person name="Coutinho P.M."/>
            <person name="Erdmann S."/>
            <person name="Fowler T.J."/>
            <person name="Gathman A.C."/>
            <person name="Lombard V."/>
            <person name="Henrissat B."/>
            <person name="Knabe N."/>
            <person name="Kuees U."/>
            <person name="Lilly W.W."/>
            <person name="Lindquist E."/>
            <person name="Lucas S."/>
            <person name="Magnuson J.K."/>
            <person name="Piumi F."/>
            <person name="Raudaskoski M."/>
            <person name="Salamov A."/>
            <person name="Schmutz J."/>
            <person name="Schwarze F.W.M.R."/>
            <person name="vanKuyk P.A."/>
            <person name="Horton J.S."/>
            <person name="Grigoriev I.V."/>
            <person name="Woesten H.A.B."/>
        </authorList>
    </citation>
    <scope>NUCLEOTIDE SEQUENCE [LARGE SCALE GENOMIC DNA]</scope>
    <source>
        <strain evidence="4">H4-8 / FGSC 9210</strain>
    </source>
</reference>
<evidence type="ECO:0000256" key="2">
    <source>
        <dbReference type="SAM" id="Phobius"/>
    </source>
</evidence>
<keyword evidence="2" id="KW-1133">Transmembrane helix</keyword>
<feature type="transmembrane region" description="Helical" evidence="2">
    <location>
        <begin position="202"/>
        <end position="229"/>
    </location>
</feature>
<dbReference type="STRING" id="578458.D8PUV8"/>
<evidence type="ECO:0000256" key="1">
    <source>
        <dbReference type="SAM" id="MobiDB-lite"/>
    </source>
</evidence>
<accession>D8PUV8</accession>
<dbReference type="VEuPathDB" id="FungiDB:SCHCODRAFT_02608324"/>
<keyword evidence="4" id="KW-1185">Reference proteome</keyword>
<dbReference type="eggNOG" id="ENOG502RY8Z">
    <property type="taxonomic scope" value="Eukaryota"/>
</dbReference>
<organism evidence="4">
    <name type="scientific">Schizophyllum commune (strain H4-8 / FGSC 9210)</name>
    <name type="common">Split gill fungus</name>
    <dbReference type="NCBI Taxonomy" id="578458"/>
    <lineage>
        <taxon>Eukaryota</taxon>
        <taxon>Fungi</taxon>
        <taxon>Dikarya</taxon>
        <taxon>Basidiomycota</taxon>
        <taxon>Agaricomycotina</taxon>
        <taxon>Agaricomycetes</taxon>
        <taxon>Agaricomycetidae</taxon>
        <taxon>Agaricales</taxon>
        <taxon>Schizophyllaceae</taxon>
        <taxon>Schizophyllum</taxon>
    </lineage>
</organism>
<feature type="region of interest" description="Disordered" evidence="1">
    <location>
        <begin position="296"/>
        <end position="363"/>
    </location>
</feature>
<dbReference type="PANTHER" id="PTHR15887:SF1">
    <property type="entry name" value="TRANSMEMBRANE PROTEIN 69"/>
    <property type="match status" value="1"/>
</dbReference>
<keyword evidence="2" id="KW-0812">Transmembrane</keyword>
<feature type="compositionally biased region" description="Basic and acidic residues" evidence="1">
    <location>
        <begin position="343"/>
        <end position="363"/>
    </location>
</feature>
<dbReference type="HOGENOM" id="CLU_045137_1_0_1"/>
<feature type="transmembrane region" description="Helical" evidence="2">
    <location>
        <begin position="249"/>
        <end position="270"/>
    </location>
</feature>
<sequence length="363" mass="38134">MIIRTLTASALRARPASSFTPLNIGLRAALVRPITTSSPRPVASSISNKPGSQSLDQAALNAKEELGNVGGDVAKTIAGANYAKDSVAAPGPDASFLATTARVAGQVPKPVLVFGLAGGIPYVGASVATAYLARQAGLAASGAAAGMDPGLAITILHQALDVQVTYGAVLLSFLGALHWGMEFAEFGGKKGYARLALGAAPVLYAWPTLALDPVMALLVQWFGFTGMWYADWRATWHGWTPKWYSQYRFYLSLLVGTCIIGSVAATSWWGPVGGHGLVSHELDELKQQRKELLQKAGNSEGVRPLPSDAPITTVPADDAGGSDEAFVVLKKRNLEEDSGGEEPAEHDSGSKQEQHGEVENSKE</sequence>
<dbReference type="KEGG" id="scm:SCHCO_02608324"/>
<evidence type="ECO:0000313" key="4">
    <source>
        <dbReference type="Proteomes" id="UP000007431"/>
    </source>
</evidence>
<dbReference type="PANTHER" id="PTHR15887">
    <property type="entry name" value="TRANSMEMBRANE PROTEIN 69"/>
    <property type="match status" value="1"/>
</dbReference>
<protein>
    <submittedName>
        <fullName evidence="3">Uncharacterized protein</fullName>
    </submittedName>
</protein>
<dbReference type="OrthoDB" id="194289at2759"/>
<dbReference type="GeneID" id="9595280"/>
<dbReference type="Proteomes" id="UP000007431">
    <property type="component" value="Unassembled WGS sequence"/>
</dbReference>
<dbReference type="EMBL" id="GL377303">
    <property type="protein sequence ID" value="EFJ00757.1"/>
    <property type="molecule type" value="Genomic_DNA"/>
</dbReference>
<dbReference type="OMA" id="TYRFWLT"/>
<feature type="transmembrane region" description="Helical" evidence="2">
    <location>
        <begin position="164"/>
        <end position="181"/>
    </location>
</feature>